<keyword evidence="10" id="KW-1003">Cell membrane</keyword>
<dbReference type="PRINTS" id="PR00303">
    <property type="entry name" value="SECYTRNLCASE"/>
</dbReference>
<protein>
    <recommendedName>
        <fullName evidence="9 10">Protein translocase subunit SecY</fullName>
    </recommendedName>
</protein>
<dbReference type="GO" id="GO:0006605">
    <property type="term" value="P:protein targeting"/>
    <property type="evidence" value="ECO:0007669"/>
    <property type="project" value="UniProtKB-UniRule"/>
</dbReference>
<keyword evidence="6 10" id="KW-1133">Transmembrane helix</keyword>
<dbReference type="EMBL" id="DTGG01000075">
    <property type="protein sequence ID" value="HFZ08955.1"/>
    <property type="molecule type" value="Genomic_DNA"/>
</dbReference>
<name>A0A7V3N629_UNCC3</name>
<dbReference type="GO" id="GO:0043952">
    <property type="term" value="P:protein transport by the Sec complex"/>
    <property type="evidence" value="ECO:0007669"/>
    <property type="project" value="UniProtKB-UniRule"/>
</dbReference>
<dbReference type="FunFam" id="1.10.3370.10:FF:000001">
    <property type="entry name" value="Preprotein translocase subunit SecY"/>
    <property type="match status" value="1"/>
</dbReference>
<feature type="transmembrane region" description="Helical" evidence="10">
    <location>
        <begin position="398"/>
        <end position="416"/>
    </location>
</feature>
<evidence type="ECO:0000256" key="7">
    <source>
        <dbReference type="ARBA" id="ARBA00023010"/>
    </source>
</evidence>
<feature type="transmembrane region" description="Helical" evidence="10">
    <location>
        <begin position="313"/>
        <end position="335"/>
    </location>
</feature>
<evidence type="ECO:0000256" key="8">
    <source>
        <dbReference type="ARBA" id="ARBA00023136"/>
    </source>
</evidence>
<evidence type="ECO:0000256" key="5">
    <source>
        <dbReference type="ARBA" id="ARBA00022927"/>
    </source>
</evidence>
<comment type="similarity">
    <text evidence="2 10 13">Belongs to the SecY/SEC61-alpha family.</text>
</comment>
<keyword evidence="7 10" id="KW-0811">Translocation</keyword>
<dbReference type="InterPro" id="IPR026593">
    <property type="entry name" value="SecY"/>
</dbReference>
<gene>
    <name evidence="10 14" type="primary">secY</name>
    <name evidence="14" type="ORF">ENV41_02340</name>
</gene>
<comment type="caution">
    <text evidence="10">Lacks conserved residue(s) required for the propagation of feature annotation.</text>
</comment>
<dbReference type="PROSITE" id="PS00756">
    <property type="entry name" value="SECY_2"/>
    <property type="match status" value="1"/>
</dbReference>
<sequence>MIETLKKIFSLKDLRKRILYTIVLLLIFRVLAHVPLPGVDITKLKQFFATNQIFGLLDLFSGGTMSNFSIVMMGVGPYITASIVMQLLTVVVPSLEALSKEGEWGRERINYYTRLLTVPLALIEAFGMLQLLRKGTQIQILESLTPFQAAILLISITSGTILLMWLGELISENGIGNGISLIITLGIISGFPNQIRNTFTLIFGGTVIDWGKMLGFILFIVIAVATVALIVFVNEGQRNIPIFYARRVQGLKTYGGIETHLPLRVNMAGVIPIIFALSLMVFPGVVARFFTVAKSAWLSNAASYVDHLFKENTFYGTFYFILVVIFTYFYTYVIFHPEEVAENLQKQGAFIPGMRPGAQTASYLTGVVNRILLAGALFLGVIAVLPFIVQAFTKINTLVLGGTGLLIVVSVVLETARQIKSQLIMRTYEEY</sequence>
<feature type="transmembrane region" description="Helical" evidence="10">
    <location>
        <begin position="174"/>
        <end position="193"/>
    </location>
</feature>
<dbReference type="GO" id="GO:0065002">
    <property type="term" value="P:intracellular protein transmembrane transport"/>
    <property type="evidence" value="ECO:0007669"/>
    <property type="project" value="UniProtKB-UniRule"/>
</dbReference>
<keyword evidence="3 10" id="KW-0813">Transport</keyword>
<dbReference type="PROSITE" id="PS00755">
    <property type="entry name" value="SECY_1"/>
    <property type="match status" value="1"/>
</dbReference>
<comment type="subcellular location">
    <subcellularLocation>
        <location evidence="10">Cell membrane</location>
        <topology evidence="10">Multi-pass membrane protein</topology>
    </subcellularLocation>
    <subcellularLocation>
        <location evidence="1 12">Membrane</location>
        <topology evidence="1 12">Multi-pass membrane protein</topology>
    </subcellularLocation>
</comment>
<evidence type="ECO:0000256" key="9">
    <source>
        <dbReference type="ARBA" id="ARBA00039733"/>
    </source>
</evidence>
<dbReference type="InterPro" id="IPR002208">
    <property type="entry name" value="SecY/SEC61-alpha"/>
</dbReference>
<dbReference type="AlphaFoldDB" id="A0A7V3N629"/>
<comment type="subunit">
    <text evidence="10">Component of the Sec protein translocase complex. Heterotrimer consisting of SecY, SecE and SecG subunits. The heterotrimers can form oligomers, although 1 heterotrimer is thought to be able to translocate proteins. Interacts with the ribosome. Interacts with SecDF, and other proteins may be involved. Interacts with SecA.</text>
</comment>
<evidence type="ECO:0000256" key="10">
    <source>
        <dbReference type="HAMAP-Rule" id="MF_01465"/>
    </source>
</evidence>
<dbReference type="PIRSF" id="PIRSF004557">
    <property type="entry name" value="SecY"/>
    <property type="match status" value="1"/>
</dbReference>
<feature type="transmembrane region" description="Helical" evidence="10">
    <location>
        <begin position="144"/>
        <end position="167"/>
    </location>
</feature>
<accession>A0A7V3N629</accession>
<keyword evidence="5 10" id="KW-0653">Protein transport</keyword>
<organism evidence="14">
    <name type="scientific">candidate division CPR3 bacterium</name>
    <dbReference type="NCBI Taxonomy" id="2268181"/>
    <lineage>
        <taxon>Bacteria</taxon>
        <taxon>Bacteria division CPR3</taxon>
    </lineage>
</organism>
<comment type="caution">
    <text evidence="14">The sequence shown here is derived from an EMBL/GenBank/DDBJ whole genome shotgun (WGS) entry which is preliminary data.</text>
</comment>
<dbReference type="InterPro" id="IPR030659">
    <property type="entry name" value="SecY_CS"/>
</dbReference>
<evidence type="ECO:0000256" key="12">
    <source>
        <dbReference type="RuleBase" id="RU003484"/>
    </source>
</evidence>
<comment type="function">
    <text evidence="10 11">The central subunit of the protein translocation channel SecYEG. Consists of two halves formed by TMs 1-5 and 6-10. These two domains form a lateral gate at the front which open onto the bilayer between TMs 2 and 7, and are clamped together by SecE at the back. The channel is closed by both a pore ring composed of hydrophobic SecY resides and a short helix (helix 2A) on the extracellular side of the membrane which forms a plug. The plug probably moves laterally to allow the channel to open. The ring and the pore may move independently.</text>
</comment>
<evidence type="ECO:0000256" key="2">
    <source>
        <dbReference type="ARBA" id="ARBA00005751"/>
    </source>
</evidence>
<evidence type="ECO:0000256" key="1">
    <source>
        <dbReference type="ARBA" id="ARBA00004141"/>
    </source>
</evidence>
<dbReference type="GO" id="GO:0005886">
    <property type="term" value="C:plasma membrane"/>
    <property type="evidence" value="ECO:0007669"/>
    <property type="project" value="UniProtKB-SubCell"/>
</dbReference>
<evidence type="ECO:0000256" key="6">
    <source>
        <dbReference type="ARBA" id="ARBA00022989"/>
    </source>
</evidence>
<reference evidence="14" key="1">
    <citation type="journal article" date="2020" name="mSystems">
        <title>Genome- and Community-Level Interaction Insights into Carbon Utilization and Element Cycling Functions of Hydrothermarchaeota in Hydrothermal Sediment.</title>
        <authorList>
            <person name="Zhou Z."/>
            <person name="Liu Y."/>
            <person name="Xu W."/>
            <person name="Pan J."/>
            <person name="Luo Z.H."/>
            <person name="Li M."/>
        </authorList>
    </citation>
    <scope>NUCLEOTIDE SEQUENCE [LARGE SCALE GENOMIC DNA]</scope>
    <source>
        <strain evidence="14">SpSt-757</strain>
    </source>
</reference>
<evidence type="ECO:0000256" key="13">
    <source>
        <dbReference type="RuleBase" id="RU004349"/>
    </source>
</evidence>
<dbReference type="Pfam" id="PF00344">
    <property type="entry name" value="SecY"/>
    <property type="match status" value="1"/>
</dbReference>
<feature type="transmembrane region" description="Helical" evidence="10">
    <location>
        <begin position="213"/>
        <end position="233"/>
    </location>
</feature>
<evidence type="ECO:0000256" key="3">
    <source>
        <dbReference type="ARBA" id="ARBA00022448"/>
    </source>
</evidence>
<dbReference type="HAMAP" id="MF_01465">
    <property type="entry name" value="SecY"/>
    <property type="match status" value="1"/>
</dbReference>
<dbReference type="PANTHER" id="PTHR10906">
    <property type="entry name" value="SECY/SEC61-ALPHA FAMILY MEMBER"/>
    <property type="match status" value="1"/>
</dbReference>
<dbReference type="InterPro" id="IPR023201">
    <property type="entry name" value="SecY_dom_sf"/>
</dbReference>
<feature type="transmembrane region" description="Helical" evidence="10">
    <location>
        <begin position="270"/>
        <end position="293"/>
    </location>
</feature>
<feature type="transmembrane region" description="Helical" evidence="10">
    <location>
        <begin position="68"/>
        <end position="91"/>
    </location>
</feature>
<feature type="transmembrane region" description="Helical" evidence="10">
    <location>
        <begin position="371"/>
        <end position="392"/>
    </location>
</feature>
<evidence type="ECO:0000256" key="4">
    <source>
        <dbReference type="ARBA" id="ARBA00022692"/>
    </source>
</evidence>
<dbReference type="NCBIfam" id="TIGR00967">
    <property type="entry name" value="3a0501s007"/>
    <property type="match status" value="1"/>
</dbReference>
<dbReference type="SUPFAM" id="SSF103491">
    <property type="entry name" value="Preprotein translocase SecY subunit"/>
    <property type="match status" value="1"/>
</dbReference>
<feature type="transmembrane region" description="Helical" evidence="10">
    <location>
        <begin position="111"/>
        <end position="132"/>
    </location>
</feature>
<keyword evidence="4 10" id="KW-0812">Transmembrane</keyword>
<keyword evidence="8 10" id="KW-0472">Membrane</keyword>
<proteinExistence type="inferred from homology"/>
<dbReference type="Gene3D" id="1.10.3370.10">
    <property type="entry name" value="SecY subunit domain"/>
    <property type="match status" value="1"/>
</dbReference>
<evidence type="ECO:0000313" key="14">
    <source>
        <dbReference type="EMBL" id="HFZ08955.1"/>
    </source>
</evidence>
<evidence type="ECO:0000256" key="11">
    <source>
        <dbReference type="RuleBase" id="RU000537"/>
    </source>
</evidence>